<dbReference type="Gene3D" id="3.30.1420.10">
    <property type="match status" value="1"/>
</dbReference>
<dbReference type="PANTHER" id="PTHR37010">
    <property type="entry name" value="SULFURTRANSFERASE TUSE"/>
    <property type="match status" value="1"/>
</dbReference>
<comment type="similarity">
    <text evidence="2">Belongs to the DsrC/TusE family.</text>
</comment>
<evidence type="ECO:0000313" key="4">
    <source>
        <dbReference type="EMBL" id="WRS38794.1"/>
    </source>
</evidence>
<name>A0ABZ1CHX3_9PROT</name>
<dbReference type="SUPFAM" id="SSF69721">
    <property type="entry name" value="DsrC, the gamma subunit of dissimilatory sulfite reductase"/>
    <property type="match status" value="1"/>
</dbReference>
<reference evidence="4 5" key="1">
    <citation type="submission" date="2023-12" db="EMBL/GenBank/DDBJ databases">
        <title>Thiobacillus sedimentum sp. nov., a chemolithoautotrophic sulfur-oxidizing bacterium isolated from freshwater sediment.</title>
        <authorList>
            <person name="Luo J."/>
            <person name="Dai C."/>
        </authorList>
    </citation>
    <scope>NUCLEOTIDE SEQUENCE [LARGE SCALE GENOMIC DNA]</scope>
    <source>
        <strain evidence="4 5">SCUT-2</strain>
    </source>
</reference>
<evidence type="ECO:0000256" key="2">
    <source>
        <dbReference type="ARBA" id="ARBA00005718"/>
    </source>
</evidence>
<proteinExistence type="inferred from homology"/>
<dbReference type="Pfam" id="PF04358">
    <property type="entry name" value="DsrC"/>
    <property type="match status" value="1"/>
</dbReference>
<dbReference type="RefSeq" id="WP_324779326.1">
    <property type="nucleotide sequence ID" value="NZ_CP141769.1"/>
</dbReference>
<dbReference type="InterPro" id="IPR025526">
    <property type="entry name" value="DsrC-like_dom_sf"/>
</dbReference>
<dbReference type="InterPro" id="IPR043163">
    <property type="entry name" value="DsrC-like_N"/>
</dbReference>
<dbReference type="InterPro" id="IPR042072">
    <property type="entry name" value="DsrC-like_C"/>
</dbReference>
<keyword evidence="3" id="KW-0963">Cytoplasm</keyword>
<dbReference type="EMBL" id="CP141769">
    <property type="protein sequence ID" value="WRS38794.1"/>
    <property type="molecule type" value="Genomic_DNA"/>
</dbReference>
<dbReference type="PIRSF" id="PIRSF006223">
    <property type="entry name" value="DsrC_TusE"/>
    <property type="match status" value="1"/>
</dbReference>
<evidence type="ECO:0000256" key="1">
    <source>
        <dbReference type="ARBA" id="ARBA00004496"/>
    </source>
</evidence>
<comment type="subcellular location">
    <subcellularLocation>
        <location evidence="1">Cytoplasm</location>
    </subcellularLocation>
</comment>
<dbReference type="InterPro" id="IPR007453">
    <property type="entry name" value="DsrC/TusE"/>
</dbReference>
<accession>A0ABZ1CHX3</accession>
<dbReference type="NCBIfam" id="TIGR03342">
    <property type="entry name" value="dsrC_tusE_dsvC"/>
    <property type="match status" value="1"/>
</dbReference>
<keyword evidence="5" id="KW-1185">Reference proteome</keyword>
<gene>
    <name evidence="4" type="ORF">VA613_12400</name>
</gene>
<sequence length="115" mass="12764">MNRRAELDSLMPPCDNEGFLLEPGDWNPALASLLAAEDGLSLTPAHWQVIDFIRASYAKTESVPEARQVIQHLARSGGDKRAAKQALYQLFPRGYGQQACRLAGMRKPLKLMLDV</sequence>
<organism evidence="4 5">
    <name type="scientific">Thiobacillus sedimenti</name>
    <dbReference type="NCBI Taxonomy" id="3110231"/>
    <lineage>
        <taxon>Bacteria</taxon>
        <taxon>Pseudomonadati</taxon>
        <taxon>Pseudomonadota</taxon>
        <taxon>Betaproteobacteria</taxon>
        <taxon>Nitrosomonadales</taxon>
        <taxon>Thiobacillaceae</taxon>
        <taxon>Thiobacillus</taxon>
    </lineage>
</organism>
<evidence type="ECO:0000313" key="5">
    <source>
        <dbReference type="Proteomes" id="UP001334732"/>
    </source>
</evidence>
<dbReference type="Gene3D" id="1.10.10.370">
    <property type="entry name" value="DsrC-like protein, C-terminal domain"/>
    <property type="match status" value="1"/>
</dbReference>
<protein>
    <submittedName>
        <fullName evidence="4">TusE/DsrC/DsvC family sulfur relay protein</fullName>
    </submittedName>
</protein>
<evidence type="ECO:0000256" key="3">
    <source>
        <dbReference type="ARBA" id="ARBA00022490"/>
    </source>
</evidence>
<dbReference type="Proteomes" id="UP001334732">
    <property type="component" value="Chromosome"/>
</dbReference>
<dbReference type="PANTHER" id="PTHR37010:SF1">
    <property type="entry name" value="SULFURTRANSFERASE TUSE"/>
    <property type="match status" value="1"/>
</dbReference>